<dbReference type="InterPro" id="IPR003399">
    <property type="entry name" value="Mce/MlaD"/>
</dbReference>
<dbReference type="Proteomes" id="UP001059912">
    <property type="component" value="Chromosome 1"/>
</dbReference>
<dbReference type="EMBL" id="CP050467">
    <property type="protein sequence ID" value="UTZ26982.1"/>
    <property type="molecule type" value="Genomic_DNA"/>
</dbReference>
<evidence type="ECO:0000313" key="6">
    <source>
        <dbReference type="Proteomes" id="UP001058687"/>
    </source>
</evidence>
<evidence type="ECO:0000313" key="4">
    <source>
        <dbReference type="EMBL" id="UTZ32611.1"/>
    </source>
</evidence>
<dbReference type="NCBIfam" id="TIGR04430">
    <property type="entry name" value="OM_asym_MlaD"/>
    <property type="match status" value="1"/>
</dbReference>
<evidence type="ECO:0000313" key="3">
    <source>
        <dbReference type="EMBL" id="UTZ26982.1"/>
    </source>
</evidence>
<dbReference type="Pfam" id="PF02470">
    <property type="entry name" value="MlaD"/>
    <property type="match status" value="1"/>
</dbReference>
<reference evidence="5" key="2">
    <citation type="submission" date="2023-02" db="EMBL/GenBank/DDBJ databases">
        <title>Isolation, identification, and genome analysis of Vibrio campbellii in the Penaeus vannamei larvae stage.</title>
        <authorList>
            <person name="Huang T."/>
            <person name="Zhang B."/>
        </authorList>
    </citation>
    <scope>NUCLEOTIDE SEQUENCE</scope>
    <source>
        <strain evidence="5">20220413_1</strain>
    </source>
</reference>
<keyword evidence="7" id="KW-1185">Reference proteome</keyword>
<evidence type="ECO:0000313" key="5">
    <source>
        <dbReference type="EMBL" id="WDG08697.1"/>
    </source>
</evidence>
<evidence type="ECO:0000256" key="1">
    <source>
        <dbReference type="SAM" id="Phobius"/>
    </source>
</evidence>
<feature type="domain" description="Mce/MlaD" evidence="2">
    <location>
        <begin position="39"/>
        <end position="118"/>
    </location>
</feature>
<dbReference type="InterPro" id="IPR030970">
    <property type="entry name" value="ABC_MlaD"/>
</dbReference>
<dbReference type="InterPro" id="IPR052336">
    <property type="entry name" value="MlaD_Phospholipid_Transporter"/>
</dbReference>
<keyword evidence="1" id="KW-1133">Transmembrane helix</keyword>
<dbReference type="EMBL" id="CP117988">
    <property type="protein sequence ID" value="WDG08697.1"/>
    <property type="molecule type" value="Genomic_DNA"/>
</dbReference>
<keyword evidence="1" id="KW-0812">Transmembrane</keyword>
<protein>
    <submittedName>
        <fullName evidence="3">Outer membrane lipid asymmetry maintenance protein MlaD</fullName>
    </submittedName>
</protein>
<dbReference type="OrthoDB" id="9788420at2"/>
<keyword evidence="1" id="KW-0472">Membrane</keyword>
<sequence>MQQTRKTELWVGSFVLAGICAILVMIFQVADVKSIGSGNTYTLKAEFDNIGSLKVRSPVKVGGVVIGRVSSITLNPDSLLPVVSLSINSQYNQFPETSSVQILTSGLIGEQYIGLVPGFVFDDEEMLVDGDTIEDTKSALVLEDLIGQVLYSIGGSGDSGDTSKE</sequence>
<dbReference type="GeneID" id="67376146"/>
<dbReference type="RefSeq" id="WP_005432853.1">
    <property type="nucleotide sequence ID" value="NZ_BBKG01000172.1"/>
</dbReference>
<dbReference type="PANTHER" id="PTHR33371">
    <property type="entry name" value="INTERMEMBRANE PHOSPHOLIPID TRANSPORT SYSTEM BINDING PROTEIN MLAD-RELATED"/>
    <property type="match status" value="1"/>
</dbReference>
<dbReference type="GO" id="GO:0005543">
    <property type="term" value="F:phospholipid binding"/>
    <property type="evidence" value="ECO:0007669"/>
    <property type="project" value="TreeGrafter"/>
</dbReference>
<dbReference type="GO" id="GO:0005548">
    <property type="term" value="F:phospholipid transporter activity"/>
    <property type="evidence" value="ECO:0007669"/>
    <property type="project" value="TreeGrafter"/>
</dbReference>
<dbReference type="AlphaFoldDB" id="A0A0A3EN82"/>
<evidence type="ECO:0000259" key="2">
    <source>
        <dbReference type="Pfam" id="PF02470"/>
    </source>
</evidence>
<evidence type="ECO:0000313" key="7">
    <source>
        <dbReference type="Proteomes" id="UP001059912"/>
    </source>
</evidence>
<organism evidence="3 6">
    <name type="scientific">Vibrio campbellii</name>
    <dbReference type="NCBI Taxonomy" id="680"/>
    <lineage>
        <taxon>Bacteria</taxon>
        <taxon>Pseudomonadati</taxon>
        <taxon>Pseudomonadota</taxon>
        <taxon>Gammaproteobacteria</taxon>
        <taxon>Vibrionales</taxon>
        <taxon>Vibrionaceae</taxon>
        <taxon>Vibrio</taxon>
    </lineage>
</organism>
<gene>
    <name evidence="3" type="primary">mlaD</name>
    <name evidence="3" type="ORF">HB761_09655</name>
    <name evidence="4" type="ORF">HB762_15175</name>
    <name evidence="5" type="ORF">PUN50_02025</name>
</gene>
<dbReference type="Proteomes" id="UP001219537">
    <property type="component" value="Chromosome 1"/>
</dbReference>
<feature type="transmembrane region" description="Helical" evidence="1">
    <location>
        <begin position="9"/>
        <end position="30"/>
    </location>
</feature>
<proteinExistence type="predicted"/>
<dbReference type="EMBL" id="CP050470">
    <property type="protein sequence ID" value="UTZ32611.1"/>
    <property type="molecule type" value="Genomic_DNA"/>
</dbReference>
<accession>A0A0A3EN82</accession>
<dbReference type="Proteomes" id="UP001058687">
    <property type="component" value="Chromosome 1"/>
</dbReference>
<dbReference type="PANTHER" id="PTHR33371:SF4">
    <property type="entry name" value="INTERMEMBRANE PHOSPHOLIPID TRANSPORT SYSTEM BINDING PROTEIN MLAD"/>
    <property type="match status" value="1"/>
</dbReference>
<name>A0A0A3EN82_9VIBR</name>
<reference evidence="3" key="1">
    <citation type="submission" date="2020-03" db="EMBL/GenBank/DDBJ databases">
        <title>Five strains of Vibrio campbellii isolated from Mariana Trench.</title>
        <authorList>
            <person name="Liang J."/>
            <person name="Zhang X.-H."/>
        </authorList>
    </citation>
    <scope>NUCLEOTIDE SEQUENCE</scope>
    <source>
        <strain evidence="4">LJC013</strain>
        <strain evidence="3">LJC014</strain>
    </source>
</reference>